<dbReference type="InterPro" id="IPR057336">
    <property type="entry name" value="GerAC_N"/>
</dbReference>
<evidence type="ECO:0000313" key="12">
    <source>
        <dbReference type="Proteomes" id="UP000186385"/>
    </source>
</evidence>
<comment type="similarity">
    <text evidence="2">Belongs to the GerABKC lipoprotein family.</text>
</comment>
<accession>A0A1N6YB96</accession>
<keyword evidence="3" id="KW-0309">Germination</keyword>
<dbReference type="InterPro" id="IPR008844">
    <property type="entry name" value="Spore_GerAC-like"/>
</dbReference>
<dbReference type="GO" id="GO:0009847">
    <property type="term" value="P:spore germination"/>
    <property type="evidence" value="ECO:0007669"/>
    <property type="project" value="InterPro"/>
</dbReference>
<dbReference type="Proteomes" id="UP000186385">
    <property type="component" value="Unassembled WGS sequence"/>
</dbReference>
<dbReference type="STRING" id="1017273.SAMN05443094_105220"/>
<keyword evidence="5" id="KW-0472">Membrane</keyword>
<evidence type="ECO:0000259" key="9">
    <source>
        <dbReference type="Pfam" id="PF25198"/>
    </source>
</evidence>
<feature type="domain" description="Spore germination protein N-terminal" evidence="9">
    <location>
        <begin position="23"/>
        <end position="200"/>
    </location>
</feature>
<gene>
    <name evidence="10" type="ORF">B1B05_12140</name>
    <name evidence="11" type="ORF">SAMN05443094_105220</name>
</gene>
<keyword evidence="13" id="KW-1185">Reference proteome</keyword>
<dbReference type="InterPro" id="IPR038501">
    <property type="entry name" value="Spore_GerAC_C_sf"/>
</dbReference>
<evidence type="ECO:0000313" key="13">
    <source>
        <dbReference type="Proteomes" id="UP000215545"/>
    </source>
</evidence>
<evidence type="ECO:0000313" key="11">
    <source>
        <dbReference type="EMBL" id="SIR11844.1"/>
    </source>
</evidence>
<reference evidence="13" key="2">
    <citation type="submission" date="2017-03" db="EMBL/GenBank/DDBJ databases">
        <title>Bacillus sp. V-88(T) DSM27956, whole genome shotgun sequencing project.</title>
        <authorList>
            <person name="Dastager S.G."/>
            <person name="Neurgaonkar P.S."/>
            <person name="Dharne M.S."/>
        </authorList>
    </citation>
    <scope>NUCLEOTIDE SEQUENCE [LARGE SCALE GENOMIC DNA]</scope>
    <source>
        <strain evidence="13">DSM 25145</strain>
    </source>
</reference>
<dbReference type="NCBIfam" id="TIGR02887">
    <property type="entry name" value="spore_ger_x_C"/>
    <property type="match status" value="1"/>
</dbReference>
<dbReference type="Pfam" id="PF25198">
    <property type="entry name" value="Spore_GerAC_N"/>
    <property type="match status" value="1"/>
</dbReference>
<dbReference type="PANTHER" id="PTHR35789:SF1">
    <property type="entry name" value="SPORE GERMINATION PROTEIN B3"/>
    <property type="match status" value="1"/>
</dbReference>
<feature type="domain" description="Spore germination GerAC-like C-terminal" evidence="8">
    <location>
        <begin position="227"/>
        <end position="392"/>
    </location>
</feature>
<dbReference type="InterPro" id="IPR046953">
    <property type="entry name" value="Spore_GerAC-like_C"/>
</dbReference>
<dbReference type="OrthoDB" id="9816067at2"/>
<organism evidence="11 12">
    <name type="scientific">Domibacillus enclensis</name>
    <dbReference type="NCBI Taxonomy" id="1017273"/>
    <lineage>
        <taxon>Bacteria</taxon>
        <taxon>Bacillati</taxon>
        <taxon>Bacillota</taxon>
        <taxon>Bacilli</taxon>
        <taxon>Bacillales</taxon>
        <taxon>Bacillaceae</taxon>
        <taxon>Domibacillus</taxon>
    </lineage>
</organism>
<dbReference type="GO" id="GO:0016020">
    <property type="term" value="C:membrane"/>
    <property type="evidence" value="ECO:0007669"/>
    <property type="project" value="UniProtKB-SubCell"/>
</dbReference>
<name>A0A1N6YB96_9BACI</name>
<proteinExistence type="inferred from homology"/>
<keyword evidence="4" id="KW-0732">Signal</keyword>
<comment type="subcellular location">
    <subcellularLocation>
        <location evidence="1">Membrane</location>
        <topology evidence="1">Lipid-anchor</topology>
    </subcellularLocation>
</comment>
<protein>
    <submittedName>
        <fullName evidence="11">Spore germination protein KC</fullName>
    </submittedName>
    <submittedName>
        <fullName evidence="10">Spore gernimation protein KC</fullName>
    </submittedName>
</protein>
<dbReference type="Pfam" id="PF05504">
    <property type="entry name" value="Spore_GerAC"/>
    <property type="match status" value="1"/>
</dbReference>
<evidence type="ECO:0000256" key="2">
    <source>
        <dbReference type="ARBA" id="ARBA00007886"/>
    </source>
</evidence>
<evidence type="ECO:0000259" key="8">
    <source>
        <dbReference type="Pfam" id="PF05504"/>
    </source>
</evidence>
<dbReference type="RefSeq" id="WP_045851767.1">
    <property type="nucleotide sequence ID" value="NZ_FTLX01000005.1"/>
</dbReference>
<keyword evidence="7" id="KW-0449">Lipoprotein</keyword>
<evidence type="ECO:0000256" key="7">
    <source>
        <dbReference type="ARBA" id="ARBA00023288"/>
    </source>
</evidence>
<evidence type="ECO:0000313" key="10">
    <source>
        <dbReference type="EMBL" id="OXS77580.1"/>
    </source>
</evidence>
<reference evidence="11 12" key="1">
    <citation type="submission" date="2017-01" db="EMBL/GenBank/DDBJ databases">
        <authorList>
            <person name="Mah S.A."/>
            <person name="Swanson W.J."/>
            <person name="Moy G.W."/>
            <person name="Vacquier V.D."/>
        </authorList>
    </citation>
    <scope>NUCLEOTIDE SEQUENCE [LARGE SCALE GENOMIC DNA]</scope>
    <source>
        <strain evidence="11 12">NIO-1016</strain>
    </source>
</reference>
<dbReference type="AlphaFoldDB" id="A0A1N6YB96"/>
<reference evidence="10" key="3">
    <citation type="submission" date="2017-03" db="EMBL/GenBank/DDBJ databases">
        <authorList>
            <person name="Dastager S.G."/>
            <person name="Neurgaonkar P.S."/>
            <person name="Dharne M.S."/>
        </authorList>
    </citation>
    <scope>NUCLEOTIDE SEQUENCE</scope>
    <source>
        <strain evidence="10">DSM 25145</strain>
    </source>
</reference>
<evidence type="ECO:0000256" key="3">
    <source>
        <dbReference type="ARBA" id="ARBA00022544"/>
    </source>
</evidence>
<dbReference type="Gene3D" id="3.30.300.210">
    <property type="entry name" value="Nutrient germinant receptor protein C, domain 3"/>
    <property type="match status" value="1"/>
</dbReference>
<evidence type="ECO:0000256" key="1">
    <source>
        <dbReference type="ARBA" id="ARBA00004635"/>
    </source>
</evidence>
<dbReference type="PANTHER" id="PTHR35789">
    <property type="entry name" value="SPORE GERMINATION PROTEIN B3"/>
    <property type="match status" value="1"/>
</dbReference>
<evidence type="ECO:0000256" key="4">
    <source>
        <dbReference type="ARBA" id="ARBA00022729"/>
    </source>
</evidence>
<dbReference type="EMBL" id="FTLX01000005">
    <property type="protein sequence ID" value="SIR11844.1"/>
    <property type="molecule type" value="Genomic_DNA"/>
</dbReference>
<evidence type="ECO:0000256" key="6">
    <source>
        <dbReference type="ARBA" id="ARBA00023139"/>
    </source>
</evidence>
<evidence type="ECO:0000256" key="5">
    <source>
        <dbReference type="ARBA" id="ARBA00023136"/>
    </source>
</evidence>
<dbReference type="Proteomes" id="UP000215545">
    <property type="component" value="Unassembled WGS sequence"/>
</dbReference>
<dbReference type="PROSITE" id="PS51257">
    <property type="entry name" value="PROKAR_LIPOPROTEIN"/>
    <property type="match status" value="1"/>
</dbReference>
<keyword evidence="6" id="KW-0564">Palmitate</keyword>
<sequence length="404" mass="44803">MKRNLIMSLILAAASFLLAGCWDKRELTDLAIVSALGLDITESGQYVGTFQIVIPSNVASGLQGGGGENLPIAVYKAEADNLIDLHGQLSGKISRQPYYAHTNVIVISEKLAAEEGIAAVFDGIDRGIEFRNTTKVVIARGEKAEMVVQTLTGIDKLPSEKIIKMISLNELIQGEHFNTRVHDVIHTLVSPGSEPLISGVSLKGSAEDGNKQENLQSAQLETAPYANGMAVFKKDKLIGWLDDDLARGTTWTMDKLLSTNLNLDWKDQKNAIAFQVSRQQTEVRVDIKHEKPVISIHVQAEGDIMEVKQAISLNDPHVLADIEKEMNKVIEQDILHSVQKVQQYHADVFGFGEAVHRKDPTYWNKVKKTWDDEMFPSLTVQVNAESFVRRTGLRNKSYWSSIDS</sequence>
<dbReference type="EMBL" id="MWSK01000005">
    <property type="protein sequence ID" value="OXS77580.1"/>
    <property type="molecule type" value="Genomic_DNA"/>
</dbReference>